<keyword evidence="3" id="KW-0949">S-adenosyl-L-methionine</keyword>
<dbReference type="Pfam" id="PF08241">
    <property type="entry name" value="Methyltransf_11"/>
    <property type="match status" value="1"/>
</dbReference>
<evidence type="ECO:0000256" key="2">
    <source>
        <dbReference type="ARBA" id="ARBA00022679"/>
    </source>
</evidence>
<proteinExistence type="predicted"/>
<keyword evidence="1" id="KW-0489">Methyltransferase</keyword>
<dbReference type="PANTHER" id="PTHR43464">
    <property type="entry name" value="METHYLTRANSFERASE"/>
    <property type="match status" value="1"/>
</dbReference>
<dbReference type="EMBL" id="CP009509">
    <property type="protein sequence ID" value="AKB41886.1"/>
    <property type="molecule type" value="Genomic_DNA"/>
</dbReference>
<dbReference type="AlphaFoldDB" id="A0A0E3LG46"/>
<protein>
    <submittedName>
        <fullName evidence="5">LysM protein</fullName>
    </submittedName>
</protein>
<reference evidence="5 6" key="1">
    <citation type="submission" date="2014-07" db="EMBL/GenBank/DDBJ databases">
        <title>Methanogenic archaea and the global carbon cycle.</title>
        <authorList>
            <person name="Henriksen J.R."/>
            <person name="Luke J."/>
            <person name="Reinhart S."/>
            <person name="Benedict M.N."/>
            <person name="Youngblut N.D."/>
            <person name="Metcalf M.E."/>
            <person name="Whitaker R.J."/>
            <person name="Metcalf W.W."/>
        </authorList>
    </citation>
    <scope>NUCLEOTIDE SEQUENCE [LARGE SCALE GENOMIC DNA]</scope>
    <source>
        <strain evidence="5 6">WWM610</strain>
    </source>
</reference>
<keyword evidence="2" id="KW-0808">Transferase</keyword>
<feature type="domain" description="Methyltransferase type 11" evidence="4">
    <location>
        <begin position="73"/>
        <end position="169"/>
    </location>
</feature>
<dbReference type="RefSeq" id="WP_015412024.1">
    <property type="nucleotide sequence ID" value="NZ_CP009509.1"/>
</dbReference>
<evidence type="ECO:0000313" key="5">
    <source>
        <dbReference type="EMBL" id="AKB41886.1"/>
    </source>
</evidence>
<sequence length="246" mass="27984">MKTGQANMETVDMGVENSGIQDIKITDKSTGELAGSSKEHFLAWDKEYLHLKWGGPASIRNLHAFLFPGARVLDAGSGNGRYLGELSRNFIAVGVDVSLTALYSSRLQLERNERFAEHIGASVHDLPFNSGSFEGIICYGVLQHLFNEERRAAVREFFRILCPGGFVFFEGFGCEDMRCGGEPSIPFEEKTFSRQNGIIYHYFTEKEVRELFYGFETIELENLIKDKTFRGKSYQRHMIRGVFRKH</sequence>
<dbReference type="HOGENOM" id="CLU_091228_0_0_2"/>
<dbReference type="GO" id="GO:0008757">
    <property type="term" value="F:S-adenosylmethionine-dependent methyltransferase activity"/>
    <property type="evidence" value="ECO:0007669"/>
    <property type="project" value="InterPro"/>
</dbReference>
<evidence type="ECO:0000256" key="3">
    <source>
        <dbReference type="ARBA" id="ARBA00022691"/>
    </source>
</evidence>
<dbReference type="CDD" id="cd02440">
    <property type="entry name" value="AdoMet_MTases"/>
    <property type="match status" value="1"/>
</dbReference>
<evidence type="ECO:0000256" key="1">
    <source>
        <dbReference type="ARBA" id="ARBA00022603"/>
    </source>
</evidence>
<dbReference type="PATRIC" id="fig|1434117.4.peg.3666"/>
<accession>A0A0E3LG46</accession>
<dbReference type="Proteomes" id="UP000033058">
    <property type="component" value="Chromosome"/>
</dbReference>
<dbReference type="InterPro" id="IPR029063">
    <property type="entry name" value="SAM-dependent_MTases_sf"/>
</dbReference>
<dbReference type="GO" id="GO:0032259">
    <property type="term" value="P:methylation"/>
    <property type="evidence" value="ECO:0007669"/>
    <property type="project" value="UniProtKB-KW"/>
</dbReference>
<dbReference type="PANTHER" id="PTHR43464:SF19">
    <property type="entry name" value="UBIQUINONE BIOSYNTHESIS O-METHYLTRANSFERASE, MITOCHONDRIAL"/>
    <property type="match status" value="1"/>
</dbReference>
<organism evidence="5 6">
    <name type="scientific">Methanosarcina mazei WWM610</name>
    <dbReference type="NCBI Taxonomy" id="1434117"/>
    <lineage>
        <taxon>Archaea</taxon>
        <taxon>Methanobacteriati</taxon>
        <taxon>Methanobacteriota</taxon>
        <taxon>Stenosarchaea group</taxon>
        <taxon>Methanomicrobia</taxon>
        <taxon>Methanosarcinales</taxon>
        <taxon>Methanosarcinaceae</taxon>
        <taxon>Methanosarcina</taxon>
    </lineage>
</organism>
<dbReference type="GeneID" id="24852685"/>
<evidence type="ECO:0000313" key="6">
    <source>
        <dbReference type="Proteomes" id="UP000033058"/>
    </source>
</evidence>
<evidence type="ECO:0000259" key="4">
    <source>
        <dbReference type="Pfam" id="PF08241"/>
    </source>
</evidence>
<name>A0A0E3LG46_METMZ</name>
<gene>
    <name evidence="5" type="ORF">MSMAW_2895</name>
</gene>
<dbReference type="Gene3D" id="3.40.50.150">
    <property type="entry name" value="Vaccinia Virus protein VP39"/>
    <property type="match status" value="1"/>
</dbReference>
<dbReference type="SUPFAM" id="SSF53335">
    <property type="entry name" value="S-adenosyl-L-methionine-dependent methyltransferases"/>
    <property type="match status" value="1"/>
</dbReference>
<dbReference type="InterPro" id="IPR013216">
    <property type="entry name" value="Methyltransf_11"/>
</dbReference>